<feature type="domain" description="Multidrug resistance protein MdtA-like barrel-sandwich hybrid" evidence="12">
    <location>
        <begin position="72"/>
        <end position="285"/>
    </location>
</feature>
<evidence type="ECO:0000256" key="5">
    <source>
        <dbReference type="ARBA" id="ARBA00022692"/>
    </source>
</evidence>
<dbReference type="Proteomes" id="UP001198830">
    <property type="component" value="Unassembled WGS sequence"/>
</dbReference>
<accession>A0ABS8H6M4</accession>
<evidence type="ECO:0000256" key="2">
    <source>
        <dbReference type="ARBA" id="ARBA00022448"/>
    </source>
</evidence>
<evidence type="ECO:0000256" key="6">
    <source>
        <dbReference type="ARBA" id="ARBA00022989"/>
    </source>
</evidence>
<keyword evidence="2" id="KW-0813">Transport</keyword>
<dbReference type="RefSeq" id="WP_228227818.1">
    <property type="nucleotide sequence ID" value="NZ_JAJGNP010000016.1"/>
</dbReference>
<evidence type="ECO:0000256" key="7">
    <source>
        <dbReference type="ARBA" id="ARBA00023136"/>
    </source>
</evidence>
<dbReference type="NCBIfam" id="TIGR00998">
    <property type="entry name" value="8a0101"/>
    <property type="match status" value="1"/>
</dbReference>
<dbReference type="Pfam" id="PF25917">
    <property type="entry name" value="BSH_RND"/>
    <property type="match status" value="1"/>
</dbReference>
<dbReference type="InterPro" id="IPR058625">
    <property type="entry name" value="MdtA-like_BSH"/>
</dbReference>
<dbReference type="PRINTS" id="PR01490">
    <property type="entry name" value="RTXTOXIND"/>
</dbReference>
<keyword evidence="3" id="KW-1003">Cell membrane</keyword>
<organism evidence="13 14">
    <name type="scientific">Sphingobium soli</name>
    <dbReference type="NCBI Taxonomy" id="1591116"/>
    <lineage>
        <taxon>Bacteria</taxon>
        <taxon>Pseudomonadati</taxon>
        <taxon>Pseudomonadota</taxon>
        <taxon>Alphaproteobacteria</taxon>
        <taxon>Sphingomonadales</taxon>
        <taxon>Sphingomonadaceae</taxon>
        <taxon>Sphingobium</taxon>
    </lineage>
</organism>
<dbReference type="InterPro" id="IPR050739">
    <property type="entry name" value="MFP"/>
</dbReference>
<name>A0ABS8H6M4_9SPHN</name>
<feature type="coiled-coil region" evidence="8">
    <location>
        <begin position="112"/>
        <end position="171"/>
    </location>
</feature>
<dbReference type="PANTHER" id="PTHR30386">
    <property type="entry name" value="MEMBRANE FUSION SUBUNIT OF EMRAB-TOLC MULTIDRUG EFFLUX PUMP"/>
    <property type="match status" value="1"/>
</dbReference>
<evidence type="ECO:0000313" key="13">
    <source>
        <dbReference type="EMBL" id="MCC4234207.1"/>
    </source>
</evidence>
<evidence type="ECO:0000259" key="12">
    <source>
        <dbReference type="Pfam" id="PF25917"/>
    </source>
</evidence>
<keyword evidence="7 10" id="KW-0472">Membrane</keyword>
<dbReference type="InterPro" id="IPR005694">
    <property type="entry name" value="MFP_proteobact"/>
</dbReference>
<evidence type="ECO:0000256" key="8">
    <source>
        <dbReference type="SAM" id="Coils"/>
    </source>
</evidence>
<evidence type="ECO:0000256" key="10">
    <source>
        <dbReference type="SAM" id="Phobius"/>
    </source>
</evidence>
<comment type="subcellular location">
    <subcellularLocation>
        <location evidence="1">Cell envelope</location>
    </subcellularLocation>
</comment>
<keyword evidence="6 10" id="KW-1133">Transmembrane helix</keyword>
<dbReference type="Gene3D" id="2.40.30.170">
    <property type="match status" value="1"/>
</dbReference>
<feature type="region of interest" description="Disordered" evidence="9">
    <location>
        <begin position="1"/>
        <end position="25"/>
    </location>
</feature>
<evidence type="ECO:0000256" key="3">
    <source>
        <dbReference type="ARBA" id="ARBA00022475"/>
    </source>
</evidence>
<proteinExistence type="predicted"/>
<evidence type="ECO:0000259" key="11">
    <source>
        <dbReference type="Pfam" id="PF25876"/>
    </source>
</evidence>
<keyword evidence="4" id="KW-0997">Cell inner membrane</keyword>
<evidence type="ECO:0000256" key="9">
    <source>
        <dbReference type="SAM" id="MobiDB-lite"/>
    </source>
</evidence>
<comment type="caution">
    <text evidence="13">The sequence shown here is derived from an EMBL/GenBank/DDBJ whole genome shotgun (WGS) entry which is preliminary data.</text>
</comment>
<keyword evidence="8" id="KW-0175">Coiled coil</keyword>
<evidence type="ECO:0000313" key="14">
    <source>
        <dbReference type="Proteomes" id="UP001198830"/>
    </source>
</evidence>
<protein>
    <submittedName>
        <fullName evidence="13">EmrA/EmrK family multidrug efflux transporter periplasmic adaptor subunit</fullName>
    </submittedName>
</protein>
<feature type="domain" description="Multidrug resistance protein MdtA-like alpha-helical hairpin" evidence="11">
    <location>
        <begin position="148"/>
        <end position="210"/>
    </location>
</feature>
<dbReference type="EMBL" id="JAJGNP010000016">
    <property type="protein sequence ID" value="MCC4234207.1"/>
    <property type="molecule type" value="Genomic_DNA"/>
</dbReference>
<keyword evidence="5 10" id="KW-0812">Transmembrane</keyword>
<reference evidence="13 14" key="1">
    <citation type="submission" date="2021-10" db="EMBL/GenBank/DDBJ databases">
        <title>The diversity and Nitrogen Metabolism of Culturable Nitrate-Utilizing Bacteria Within the Oxygen Minimum Zone of the Changjiang (Yangtze River)Estuary.</title>
        <authorList>
            <person name="Zhang D."/>
            <person name="Zheng J."/>
            <person name="Liu S."/>
            <person name="He W."/>
        </authorList>
    </citation>
    <scope>NUCLEOTIDE SEQUENCE [LARGE SCALE GENOMIC DNA]</scope>
    <source>
        <strain evidence="13 14">FXH275-2</strain>
    </source>
</reference>
<keyword evidence="14" id="KW-1185">Reference proteome</keyword>
<dbReference type="InterPro" id="IPR058624">
    <property type="entry name" value="MdtA-like_HH"/>
</dbReference>
<feature type="transmembrane region" description="Helical" evidence="10">
    <location>
        <begin position="34"/>
        <end position="55"/>
    </location>
</feature>
<dbReference type="SUPFAM" id="SSF111369">
    <property type="entry name" value="HlyD-like secretion proteins"/>
    <property type="match status" value="3"/>
</dbReference>
<dbReference type="Pfam" id="PF25876">
    <property type="entry name" value="HH_MFP_RND"/>
    <property type="match status" value="1"/>
</dbReference>
<feature type="compositionally biased region" description="Polar residues" evidence="9">
    <location>
        <begin position="10"/>
        <end position="25"/>
    </location>
</feature>
<evidence type="ECO:0000256" key="4">
    <source>
        <dbReference type="ARBA" id="ARBA00022519"/>
    </source>
</evidence>
<evidence type="ECO:0000256" key="1">
    <source>
        <dbReference type="ARBA" id="ARBA00004196"/>
    </source>
</evidence>
<sequence length="388" mass="41480">MADAEPENIARTSEPQASEQDAQQARRNSTRRKWLIRLGLLVLVVALLWGAWYLLFGRNHVSTDNAYVNAEMAQVTPLIGAQAIDVLVSDTQSVKKGDILVKLDPTNAQIAVAQAEADLAEARRRFRQTDATSDSLAAQVQARSADIVQARAQLTTAQADLEKARVDLQRREALVADGAVSGDEVTAAQTAYASARAALRLAQAGVKTAEATRGAATGQLEANQALVRGSTEDTDPAVLAAKARLESAKLDLERTTIRAPIDGVVTKRQVQVGQRVAQGSPIMSIVPISQVYVDANFKEKQLRGVRIGMPAKVTSDLYGGDVVYHGKIVGFSGGTGSSMALIPAQNATGNWIKVVQRLPLRIALDPKELAAHPLRVGLSMEVEIDLAD</sequence>
<gene>
    <name evidence="13" type="ORF">LL253_16135</name>
</gene>
<dbReference type="Gene3D" id="2.40.50.100">
    <property type="match status" value="1"/>
</dbReference>
<dbReference type="Gene3D" id="1.10.287.470">
    <property type="entry name" value="Helix hairpin bin"/>
    <property type="match status" value="2"/>
</dbReference>
<dbReference type="PANTHER" id="PTHR30386:SF19">
    <property type="entry name" value="MULTIDRUG EXPORT PROTEIN EMRA-RELATED"/>
    <property type="match status" value="1"/>
</dbReference>